<dbReference type="PANTHER" id="PTHR47326:SF1">
    <property type="entry name" value="HTH PSQ-TYPE DOMAIN-CONTAINING PROTEIN"/>
    <property type="match status" value="1"/>
</dbReference>
<dbReference type="GO" id="GO:0003676">
    <property type="term" value="F:nucleic acid binding"/>
    <property type="evidence" value="ECO:0007669"/>
    <property type="project" value="InterPro"/>
</dbReference>
<proteinExistence type="predicted"/>
<dbReference type="Gene3D" id="3.30.420.10">
    <property type="entry name" value="Ribonuclease H-like superfamily/Ribonuclease H"/>
    <property type="match status" value="1"/>
</dbReference>
<comment type="caution">
    <text evidence="1">The sequence shown here is derived from an EMBL/GenBank/DDBJ whole genome shotgun (WGS) entry which is preliminary data.</text>
</comment>
<sequence>MMIHNGAAEHFNAPVHYWLDIAFSGRWIGYKGLVLWLPRSPDLTLLDFLLMGNLKELVYRDGVITQMDLVARPNAVCTSVDTTFQRRVHLSIPLRAQACLYMHG</sequence>
<dbReference type="Proteomes" id="UP000887159">
    <property type="component" value="Unassembled WGS sequence"/>
</dbReference>
<organism evidence="1 2">
    <name type="scientific">Trichonephila clavipes</name>
    <name type="common">Golden silk orbweaver</name>
    <name type="synonym">Nephila clavipes</name>
    <dbReference type="NCBI Taxonomy" id="2585209"/>
    <lineage>
        <taxon>Eukaryota</taxon>
        <taxon>Metazoa</taxon>
        <taxon>Ecdysozoa</taxon>
        <taxon>Arthropoda</taxon>
        <taxon>Chelicerata</taxon>
        <taxon>Arachnida</taxon>
        <taxon>Araneae</taxon>
        <taxon>Araneomorphae</taxon>
        <taxon>Entelegynae</taxon>
        <taxon>Araneoidea</taxon>
        <taxon>Nephilidae</taxon>
        <taxon>Trichonephila</taxon>
    </lineage>
</organism>
<dbReference type="PANTHER" id="PTHR47326">
    <property type="entry name" value="TRANSPOSABLE ELEMENT TC3 TRANSPOSASE-LIKE PROTEIN"/>
    <property type="match status" value="1"/>
</dbReference>
<evidence type="ECO:0000313" key="1">
    <source>
        <dbReference type="EMBL" id="GFY23934.1"/>
    </source>
</evidence>
<dbReference type="EMBL" id="BMAU01021368">
    <property type="protein sequence ID" value="GFY23934.1"/>
    <property type="molecule type" value="Genomic_DNA"/>
</dbReference>
<protein>
    <submittedName>
        <fullName evidence="1">Uncharacterized protein</fullName>
    </submittedName>
</protein>
<dbReference type="InterPro" id="IPR036397">
    <property type="entry name" value="RNaseH_sf"/>
</dbReference>
<keyword evidence="2" id="KW-1185">Reference proteome</keyword>
<name>A0A8X6VWY3_TRICX</name>
<gene>
    <name evidence="1" type="primary">AVEN_18113_1</name>
    <name evidence="1" type="ORF">TNCV_4896151</name>
</gene>
<evidence type="ECO:0000313" key="2">
    <source>
        <dbReference type="Proteomes" id="UP000887159"/>
    </source>
</evidence>
<dbReference type="AlphaFoldDB" id="A0A8X6VWY3"/>
<reference evidence="1" key="1">
    <citation type="submission" date="2020-08" db="EMBL/GenBank/DDBJ databases">
        <title>Multicomponent nature underlies the extraordinary mechanical properties of spider dragline silk.</title>
        <authorList>
            <person name="Kono N."/>
            <person name="Nakamura H."/>
            <person name="Mori M."/>
            <person name="Yoshida Y."/>
            <person name="Ohtoshi R."/>
            <person name="Malay A.D."/>
            <person name="Moran D.A.P."/>
            <person name="Tomita M."/>
            <person name="Numata K."/>
            <person name="Arakawa K."/>
        </authorList>
    </citation>
    <scope>NUCLEOTIDE SEQUENCE</scope>
</reference>
<accession>A0A8X6VWY3</accession>